<dbReference type="GO" id="GO:1901135">
    <property type="term" value="P:carbohydrate derivative metabolic process"/>
    <property type="evidence" value="ECO:0007669"/>
    <property type="project" value="InterPro"/>
</dbReference>
<dbReference type="InterPro" id="IPR046348">
    <property type="entry name" value="SIS_dom_sf"/>
</dbReference>
<dbReference type="PANTHER" id="PTHR32502:SF3">
    <property type="entry name" value="D-GALACTOSAMINE-6-PHOSPHATE DEAMINASE AGAS-RELATED"/>
    <property type="match status" value="1"/>
</dbReference>
<dbReference type="SUPFAM" id="SSF53697">
    <property type="entry name" value="SIS domain"/>
    <property type="match status" value="1"/>
</dbReference>
<dbReference type="PROSITE" id="PS51464">
    <property type="entry name" value="SIS"/>
    <property type="match status" value="2"/>
</dbReference>
<protein>
    <submittedName>
        <fullName evidence="3">Putative tagatose-6-phosphate ketose/aldose isomerase</fullName>
        <ecNumber evidence="3">5.3.1.-</ecNumber>
    </submittedName>
</protein>
<dbReference type="CDD" id="cd05008">
    <property type="entry name" value="SIS_GlmS_GlmD_1"/>
    <property type="match status" value="1"/>
</dbReference>
<dbReference type="GO" id="GO:0009401">
    <property type="term" value="P:phosphoenolpyruvate-dependent sugar phosphotransferase system"/>
    <property type="evidence" value="ECO:0007669"/>
    <property type="project" value="TreeGrafter"/>
</dbReference>
<dbReference type="Pfam" id="PF01380">
    <property type="entry name" value="SIS"/>
    <property type="match status" value="2"/>
</dbReference>
<dbReference type="GO" id="GO:0016853">
    <property type="term" value="F:isomerase activity"/>
    <property type="evidence" value="ECO:0007669"/>
    <property type="project" value="UniProtKB-KW"/>
</dbReference>
<evidence type="ECO:0000313" key="3">
    <source>
        <dbReference type="EMBL" id="SBW05311.1"/>
    </source>
</evidence>
<feature type="domain" description="SIS" evidence="2">
    <location>
        <begin position="216"/>
        <end position="366"/>
    </location>
</feature>
<feature type="domain" description="SIS" evidence="2">
    <location>
        <begin position="46"/>
        <end position="212"/>
    </location>
</feature>
<dbReference type="AlphaFoldDB" id="A0A212K0T4"/>
<evidence type="ECO:0000256" key="1">
    <source>
        <dbReference type="ARBA" id="ARBA00022737"/>
    </source>
</evidence>
<evidence type="ECO:0000259" key="2">
    <source>
        <dbReference type="PROSITE" id="PS51464"/>
    </source>
</evidence>
<dbReference type="EMBL" id="FLUN01000001">
    <property type="protein sequence ID" value="SBW05311.1"/>
    <property type="molecule type" value="Genomic_DNA"/>
</dbReference>
<keyword evidence="3" id="KW-0413">Isomerase</keyword>
<dbReference type="GO" id="GO:0097367">
    <property type="term" value="F:carbohydrate derivative binding"/>
    <property type="evidence" value="ECO:0007669"/>
    <property type="project" value="InterPro"/>
</dbReference>
<sequence length="390" mass="42194">MFGYSEEELRRLGAEHTAREIAQQPEVWPKTLTLIERRADEIKDFLAHTITPDARVILTGAGTSAYTGDVARYGVAATLPCRVESIPTTTLVASPQLWLEPETPTVLVSFGRSGNSPESVGAFDLMQANTKCLSHLVVTCAEDGALAQRARSTPGSFLLLLPDEVNDRGFAMTSSFTCMLLSALLFFDIEHIMENRAVVEALSSQGRRVLEKDWAGIKALADARPERLVYLGSGCLAELGRELALKNMELSNGRIVSVSESTMGFRHGPKAIVNDKTVVMVLGSGSAYTRRYVRDIARELHGDPGGHQVVGVAYAPDSELAANTDQCFTISGASVPEYYAALNYVLYGQMMGLFNSLVIGNTPDNPNPTGVVNRVVKGVTIYPYEGEGTV</sequence>
<dbReference type="EC" id="5.3.1.-" evidence="3"/>
<gene>
    <name evidence="3" type="primary">agaS</name>
    <name evidence="3" type="ORF">KL86CLO1_12016</name>
</gene>
<dbReference type="GO" id="GO:0005886">
    <property type="term" value="C:plasma membrane"/>
    <property type="evidence" value="ECO:0007669"/>
    <property type="project" value="TreeGrafter"/>
</dbReference>
<dbReference type="PANTHER" id="PTHR32502">
    <property type="entry name" value="N-ACETYLGALACTOSAMINE PERMEASE II COMPONENT-RELATED"/>
    <property type="match status" value="1"/>
</dbReference>
<dbReference type="InterPro" id="IPR035466">
    <property type="entry name" value="GlmS/AgaS_SIS"/>
</dbReference>
<organism evidence="3">
    <name type="scientific">uncultured Eubacteriales bacterium</name>
    <dbReference type="NCBI Taxonomy" id="172733"/>
    <lineage>
        <taxon>Bacteria</taxon>
        <taxon>Bacillati</taxon>
        <taxon>Bacillota</taxon>
        <taxon>Clostridia</taxon>
        <taxon>Eubacteriales</taxon>
        <taxon>environmental samples</taxon>
    </lineage>
</organism>
<proteinExistence type="predicted"/>
<dbReference type="Gene3D" id="3.40.50.10490">
    <property type="entry name" value="Glucose-6-phosphate isomerase like protein, domain 1"/>
    <property type="match status" value="2"/>
</dbReference>
<reference evidence="3" key="1">
    <citation type="submission" date="2016-04" db="EMBL/GenBank/DDBJ databases">
        <authorList>
            <person name="Evans L.H."/>
            <person name="Alamgir A."/>
            <person name="Owens N."/>
            <person name="Weber N.D."/>
            <person name="Virtaneva K."/>
            <person name="Barbian K."/>
            <person name="Babar A."/>
            <person name="Rosenke K."/>
        </authorList>
    </citation>
    <scope>NUCLEOTIDE SEQUENCE</scope>
    <source>
        <strain evidence="3">86</strain>
    </source>
</reference>
<name>A0A212K0T4_9FIRM</name>
<keyword evidence="1" id="KW-0677">Repeat</keyword>
<dbReference type="InterPro" id="IPR001347">
    <property type="entry name" value="SIS_dom"/>
</dbReference>
<dbReference type="InterPro" id="IPR050303">
    <property type="entry name" value="GatZ_KbaZ_carbometab"/>
</dbReference>
<accession>A0A212K0T4</accession>